<protein>
    <submittedName>
        <fullName evidence="2">RimJ/RimL family protein N-acetyltransferase</fullName>
    </submittedName>
</protein>
<accession>A0A7W9KK23</accession>
<dbReference type="InterPro" id="IPR000182">
    <property type="entry name" value="GNAT_dom"/>
</dbReference>
<name>A0A7W9KK23_9PSEU</name>
<dbReference type="Pfam" id="PF13302">
    <property type="entry name" value="Acetyltransf_3"/>
    <property type="match status" value="1"/>
</dbReference>
<sequence>MLAELRTERLLLRRLRPDDLPVVVQIQGDPAANRHNPVGTASPARIAQQLRCWVADWVEHGIGYWLVVDAATEQAVGIGGLRPVEHDGAPALNMFYRFRPAVWGRGLALEMARAAVEWAEREGPGAPVVVITTRDNLPSIRLAERLGFRRAGCDPFWLEFRRS</sequence>
<keyword evidence="3" id="KW-1185">Reference proteome</keyword>
<evidence type="ECO:0000313" key="3">
    <source>
        <dbReference type="Proteomes" id="UP000585638"/>
    </source>
</evidence>
<dbReference type="PANTHER" id="PTHR43792:SF1">
    <property type="entry name" value="N-ACETYLTRANSFERASE DOMAIN-CONTAINING PROTEIN"/>
    <property type="match status" value="1"/>
</dbReference>
<comment type="caution">
    <text evidence="2">The sequence shown here is derived from an EMBL/GenBank/DDBJ whole genome shotgun (WGS) entry which is preliminary data.</text>
</comment>
<dbReference type="RefSeq" id="WP_184865489.1">
    <property type="nucleotide sequence ID" value="NZ_BAAAWY010000014.1"/>
</dbReference>
<reference evidence="2 3" key="1">
    <citation type="submission" date="2020-08" db="EMBL/GenBank/DDBJ databases">
        <title>Sequencing the genomes of 1000 actinobacteria strains.</title>
        <authorList>
            <person name="Klenk H.-P."/>
        </authorList>
    </citation>
    <scope>NUCLEOTIDE SEQUENCE [LARGE SCALE GENOMIC DNA]</scope>
    <source>
        <strain evidence="2 3">DSM 43851</strain>
    </source>
</reference>
<dbReference type="Proteomes" id="UP000585638">
    <property type="component" value="Unassembled WGS sequence"/>
</dbReference>
<dbReference type="Gene3D" id="3.40.630.30">
    <property type="match status" value="1"/>
</dbReference>
<dbReference type="EMBL" id="JACHIR010000001">
    <property type="protein sequence ID" value="MBB5893892.1"/>
    <property type="molecule type" value="Genomic_DNA"/>
</dbReference>
<dbReference type="SUPFAM" id="SSF55729">
    <property type="entry name" value="Acyl-CoA N-acyltransferases (Nat)"/>
    <property type="match status" value="1"/>
</dbReference>
<feature type="domain" description="N-acetyltransferase" evidence="1">
    <location>
        <begin position="10"/>
        <end position="163"/>
    </location>
</feature>
<dbReference type="AlphaFoldDB" id="A0A7W9KK23"/>
<evidence type="ECO:0000313" key="2">
    <source>
        <dbReference type="EMBL" id="MBB5893892.1"/>
    </source>
</evidence>
<organism evidence="2 3">
    <name type="scientific">Kutzneria kofuensis</name>
    <dbReference type="NCBI Taxonomy" id="103725"/>
    <lineage>
        <taxon>Bacteria</taxon>
        <taxon>Bacillati</taxon>
        <taxon>Actinomycetota</taxon>
        <taxon>Actinomycetes</taxon>
        <taxon>Pseudonocardiales</taxon>
        <taxon>Pseudonocardiaceae</taxon>
        <taxon>Kutzneria</taxon>
    </lineage>
</organism>
<dbReference type="GO" id="GO:0016747">
    <property type="term" value="F:acyltransferase activity, transferring groups other than amino-acyl groups"/>
    <property type="evidence" value="ECO:0007669"/>
    <property type="project" value="InterPro"/>
</dbReference>
<proteinExistence type="predicted"/>
<evidence type="ECO:0000259" key="1">
    <source>
        <dbReference type="PROSITE" id="PS51186"/>
    </source>
</evidence>
<dbReference type="PROSITE" id="PS51186">
    <property type="entry name" value="GNAT"/>
    <property type="match status" value="1"/>
</dbReference>
<keyword evidence="2" id="KW-0808">Transferase</keyword>
<dbReference type="InterPro" id="IPR051531">
    <property type="entry name" value="N-acetyltransferase"/>
</dbReference>
<dbReference type="InterPro" id="IPR016181">
    <property type="entry name" value="Acyl_CoA_acyltransferase"/>
</dbReference>
<gene>
    <name evidence="2" type="ORF">BJ998_005088</name>
</gene>
<dbReference type="PANTHER" id="PTHR43792">
    <property type="entry name" value="GNAT FAMILY, PUTATIVE (AFU_ORTHOLOGUE AFUA_3G00765)-RELATED-RELATED"/>
    <property type="match status" value="1"/>
</dbReference>